<proteinExistence type="predicted"/>
<protein>
    <submittedName>
        <fullName evidence="2">SICAvar, type I</fullName>
    </submittedName>
</protein>
<sequence>MMHKWKLKRSPTCQQSSKAPETADHIVSNCPATKVDDEYEAVHNSDEDLVAWINKYNLEIDAGVYASISDTASIKALTGLCQHFGYSIHIGIGWSPCLSSGLHLPCSNVYIRFDLVFFAECPRTIQQQNNTTIEHNHNRTLPQQNTTTTEHYHNSTLPQQNNSTAGHFTNRAIQQPSDGSTRVGLNLNYTRSPEHCNKRAIQQQNTTTTDHYNKRAIQQQNTTTTEHYNNRARQQQNTTTTDHYSNRAIQQQNTTTTDHYNKRAIQQHKNRTIQQQGTFTNRAIQQRTATAEQYNSHQIALLVKVLTH</sequence>
<evidence type="ECO:0000256" key="1">
    <source>
        <dbReference type="SAM" id="MobiDB-lite"/>
    </source>
</evidence>
<feature type="region of interest" description="Disordered" evidence="1">
    <location>
        <begin position="1"/>
        <end position="20"/>
    </location>
</feature>
<dbReference type="EMBL" id="BMAT01009628">
    <property type="protein sequence ID" value="GFS10483.1"/>
    <property type="molecule type" value="Genomic_DNA"/>
</dbReference>
<dbReference type="AlphaFoldDB" id="A0AAV4IL14"/>
<feature type="compositionally biased region" description="Low complexity" evidence="1">
    <location>
        <begin position="231"/>
        <end position="241"/>
    </location>
</feature>
<keyword evidence="3" id="KW-1185">Reference proteome</keyword>
<evidence type="ECO:0000313" key="3">
    <source>
        <dbReference type="Proteomes" id="UP000762676"/>
    </source>
</evidence>
<reference evidence="2 3" key="1">
    <citation type="journal article" date="2021" name="Elife">
        <title>Chloroplast acquisition without the gene transfer in kleptoplastic sea slugs, Plakobranchus ocellatus.</title>
        <authorList>
            <person name="Maeda T."/>
            <person name="Takahashi S."/>
            <person name="Yoshida T."/>
            <person name="Shimamura S."/>
            <person name="Takaki Y."/>
            <person name="Nagai Y."/>
            <person name="Toyoda A."/>
            <person name="Suzuki Y."/>
            <person name="Arimoto A."/>
            <person name="Ishii H."/>
            <person name="Satoh N."/>
            <person name="Nishiyama T."/>
            <person name="Hasebe M."/>
            <person name="Maruyama T."/>
            <person name="Minagawa J."/>
            <person name="Obokata J."/>
            <person name="Shigenobu S."/>
        </authorList>
    </citation>
    <scope>NUCLEOTIDE SEQUENCE [LARGE SCALE GENOMIC DNA]</scope>
</reference>
<accession>A0AAV4IL14</accession>
<comment type="caution">
    <text evidence="2">The sequence shown here is derived from an EMBL/GenBank/DDBJ whole genome shotgun (WGS) entry which is preliminary data.</text>
</comment>
<name>A0AAV4IL14_9GAST</name>
<feature type="region of interest" description="Disordered" evidence="1">
    <location>
        <begin position="221"/>
        <end position="246"/>
    </location>
</feature>
<gene>
    <name evidence="2" type="ORF">ElyMa_004810200</name>
</gene>
<evidence type="ECO:0000313" key="2">
    <source>
        <dbReference type="EMBL" id="GFS10483.1"/>
    </source>
</evidence>
<organism evidence="2 3">
    <name type="scientific">Elysia marginata</name>
    <dbReference type="NCBI Taxonomy" id="1093978"/>
    <lineage>
        <taxon>Eukaryota</taxon>
        <taxon>Metazoa</taxon>
        <taxon>Spiralia</taxon>
        <taxon>Lophotrochozoa</taxon>
        <taxon>Mollusca</taxon>
        <taxon>Gastropoda</taxon>
        <taxon>Heterobranchia</taxon>
        <taxon>Euthyneura</taxon>
        <taxon>Panpulmonata</taxon>
        <taxon>Sacoglossa</taxon>
        <taxon>Placobranchoidea</taxon>
        <taxon>Plakobranchidae</taxon>
        <taxon>Elysia</taxon>
    </lineage>
</organism>
<dbReference type="Proteomes" id="UP000762676">
    <property type="component" value="Unassembled WGS sequence"/>
</dbReference>